<dbReference type="Proteomes" id="UP000199382">
    <property type="component" value="Unassembled WGS sequence"/>
</dbReference>
<reference evidence="1 2" key="1">
    <citation type="submission" date="2016-10" db="EMBL/GenBank/DDBJ databases">
        <authorList>
            <person name="de Groot N.N."/>
        </authorList>
    </citation>
    <scope>NUCLEOTIDE SEQUENCE [LARGE SCALE GENOMIC DNA]</scope>
    <source>
        <strain evidence="1 2">DSM 25294</strain>
    </source>
</reference>
<dbReference type="EMBL" id="FNEK01000046">
    <property type="protein sequence ID" value="SDK60967.1"/>
    <property type="molecule type" value="Genomic_DNA"/>
</dbReference>
<organism evidence="1 2">
    <name type="scientific">Aliiruegeria lutimaris</name>
    <dbReference type="NCBI Taxonomy" id="571298"/>
    <lineage>
        <taxon>Bacteria</taxon>
        <taxon>Pseudomonadati</taxon>
        <taxon>Pseudomonadota</taxon>
        <taxon>Alphaproteobacteria</taxon>
        <taxon>Rhodobacterales</taxon>
        <taxon>Roseobacteraceae</taxon>
        <taxon>Aliiruegeria</taxon>
    </lineage>
</organism>
<dbReference type="AlphaFoldDB" id="A0A1G9DAV3"/>
<dbReference type="OrthoDB" id="8576080at2"/>
<evidence type="ECO:0000313" key="2">
    <source>
        <dbReference type="Proteomes" id="UP000199382"/>
    </source>
</evidence>
<proteinExistence type="predicted"/>
<accession>A0A1G9DAV3</accession>
<dbReference type="STRING" id="571298.SAMN04488026_104631"/>
<evidence type="ECO:0000313" key="1">
    <source>
        <dbReference type="EMBL" id="SDK60967.1"/>
    </source>
</evidence>
<protein>
    <submittedName>
        <fullName evidence="1">Uncharacterized protein</fullName>
    </submittedName>
</protein>
<sequence length="383" mass="41550">MPTHSMYVYPWDLRDEGVCEVAARLRDASIDSVSVATSYHAGKFLRPHGPQGKVYFPEDGTVYFRPSANRYRVLAPQQARMAREYDALSELSRHAPDLGVTAWTVGLHNSRLGAAHPDLAVETAFGDRLINSLCPSQPEVRHFAKALCADAASQPGVREVALEAPGWQAFRHGHHHEFELIELPDVVQIMLGTCFCTACLSRASAAGIDGDGLKRAARTDLEDYFHSGAAPVTDPKTDPDWVAYFHLRAETVTSMASEIRAEMPFDATLAIIPTTQSPNDLCWIEGSDLAGLASAADRIEIPAYQNGVAAISSDATRAARAAGNDAALGFILRPTYPNLAGAEDVTRAVEALRALRPTSISFYNYGHMRLESLDWIAAALTAS</sequence>
<dbReference type="RefSeq" id="WP_093160392.1">
    <property type="nucleotide sequence ID" value="NZ_FNEK01000046.1"/>
</dbReference>
<gene>
    <name evidence="1" type="ORF">SAMN04488026_104631</name>
</gene>
<keyword evidence="2" id="KW-1185">Reference proteome</keyword>
<name>A0A1G9DAV3_9RHOB</name>